<dbReference type="InterPro" id="IPR027417">
    <property type="entry name" value="P-loop_NTPase"/>
</dbReference>
<evidence type="ECO:0000259" key="3">
    <source>
        <dbReference type="PROSITE" id="PS50893"/>
    </source>
</evidence>
<keyword evidence="2 4" id="KW-0067">ATP-binding</keyword>
<dbReference type="CDD" id="cd03216">
    <property type="entry name" value="ABC_Carb_Monos_I"/>
    <property type="match status" value="1"/>
</dbReference>
<dbReference type="Pfam" id="PF00005">
    <property type="entry name" value="ABC_tran"/>
    <property type="match status" value="1"/>
</dbReference>
<dbReference type="GO" id="GO:0016887">
    <property type="term" value="F:ATP hydrolysis activity"/>
    <property type="evidence" value="ECO:0007669"/>
    <property type="project" value="InterPro"/>
</dbReference>
<dbReference type="Gene3D" id="3.40.50.300">
    <property type="entry name" value="P-loop containing nucleotide triphosphate hydrolases"/>
    <property type="match status" value="1"/>
</dbReference>
<dbReference type="InterPro" id="IPR003439">
    <property type="entry name" value="ABC_transporter-like_ATP-bd"/>
</dbReference>
<name>A0A7V3YKV6_9BACT</name>
<dbReference type="AlphaFoldDB" id="A0A7V3YKV6"/>
<dbReference type="SMART" id="SM00382">
    <property type="entry name" value="AAA"/>
    <property type="match status" value="1"/>
</dbReference>
<accession>A0A7V3YKV6</accession>
<dbReference type="InterPro" id="IPR050107">
    <property type="entry name" value="ABC_carbohydrate_import_ATPase"/>
</dbReference>
<organism evidence="4">
    <name type="scientific">Candidatus Caldatribacterium californiense</name>
    <dbReference type="NCBI Taxonomy" id="1454726"/>
    <lineage>
        <taxon>Bacteria</taxon>
        <taxon>Pseudomonadati</taxon>
        <taxon>Atribacterota</taxon>
        <taxon>Atribacteria</taxon>
        <taxon>Atribacterales</taxon>
        <taxon>Candidatus Caldatribacteriaceae</taxon>
        <taxon>Candidatus Caldatribacterium</taxon>
    </lineage>
</organism>
<dbReference type="PROSITE" id="PS50893">
    <property type="entry name" value="ABC_TRANSPORTER_2"/>
    <property type="match status" value="1"/>
</dbReference>
<reference evidence="4" key="1">
    <citation type="journal article" date="2020" name="mSystems">
        <title>Genome- and Community-Level Interaction Insights into Carbon Utilization and Element Cycling Functions of Hydrothermarchaeota in Hydrothermal Sediment.</title>
        <authorList>
            <person name="Zhou Z."/>
            <person name="Liu Y."/>
            <person name="Xu W."/>
            <person name="Pan J."/>
            <person name="Luo Z.H."/>
            <person name="Li M."/>
        </authorList>
    </citation>
    <scope>NUCLEOTIDE SEQUENCE [LARGE SCALE GENOMIC DNA]</scope>
    <source>
        <strain evidence="4">SpSt-716</strain>
    </source>
</reference>
<dbReference type="InterPro" id="IPR003593">
    <property type="entry name" value="AAA+_ATPase"/>
</dbReference>
<evidence type="ECO:0000313" key="4">
    <source>
        <dbReference type="EMBL" id="HGI74514.1"/>
    </source>
</evidence>
<dbReference type="GO" id="GO:0005524">
    <property type="term" value="F:ATP binding"/>
    <property type="evidence" value="ECO:0007669"/>
    <property type="project" value="UniProtKB-KW"/>
</dbReference>
<dbReference type="SUPFAM" id="SSF52540">
    <property type="entry name" value="P-loop containing nucleoside triphosphate hydrolases"/>
    <property type="match status" value="1"/>
</dbReference>
<proteinExistence type="predicted"/>
<evidence type="ECO:0000256" key="1">
    <source>
        <dbReference type="ARBA" id="ARBA00022741"/>
    </source>
</evidence>
<gene>
    <name evidence="4" type="ORF">ENU96_02375</name>
</gene>
<sequence length="253" mass="27923">MKSDGILLKMEGICKSFGEVRALENVHFTLSHHEIVGLVGGNGAGKSTLIKILAGVFPPDRGRIYLEGREVHFKSPRDAYEQGIYTVHQKMEEILAPHHDVAANIFMGEEITKPLFGGLLRVLARREMEKEAESVLSRVGITIDSVRRPIVSYSGGQRQAVALAKALRKKPKILVLDEPTAALGVKEKFQVLHLIKRLGKEEGIPIIIVSHNLEEVFEIVDRIVVLRNGQIVGECSPSLVTKEQVVQMIVGGE</sequence>
<protein>
    <submittedName>
        <fullName evidence="4">Sugar ABC transporter ATP-binding protein</fullName>
    </submittedName>
</protein>
<dbReference type="PANTHER" id="PTHR43790">
    <property type="entry name" value="CARBOHYDRATE TRANSPORT ATP-BINDING PROTEIN MG119-RELATED"/>
    <property type="match status" value="1"/>
</dbReference>
<evidence type="ECO:0000256" key="2">
    <source>
        <dbReference type="ARBA" id="ARBA00022840"/>
    </source>
</evidence>
<dbReference type="EMBL" id="DTEN01000095">
    <property type="protein sequence ID" value="HGI74514.1"/>
    <property type="molecule type" value="Genomic_DNA"/>
</dbReference>
<dbReference type="InterPro" id="IPR017871">
    <property type="entry name" value="ABC_transporter-like_CS"/>
</dbReference>
<feature type="domain" description="ABC transporter" evidence="3">
    <location>
        <begin position="8"/>
        <end position="253"/>
    </location>
</feature>
<comment type="caution">
    <text evidence="4">The sequence shown here is derived from an EMBL/GenBank/DDBJ whole genome shotgun (WGS) entry which is preliminary data.</text>
</comment>
<dbReference type="PROSITE" id="PS00211">
    <property type="entry name" value="ABC_TRANSPORTER_1"/>
    <property type="match status" value="1"/>
</dbReference>
<dbReference type="PANTHER" id="PTHR43790:SF8">
    <property type="entry name" value="SUGAR ABC TRANSPORTER ATP-BINDING PROTEIN"/>
    <property type="match status" value="1"/>
</dbReference>
<keyword evidence="1" id="KW-0547">Nucleotide-binding</keyword>